<gene>
    <name evidence="4" type="ORF">AVDCRST_MAG67-1200</name>
</gene>
<dbReference type="SUPFAM" id="SSF52540">
    <property type="entry name" value="P-loop containing nucleoside triphosphate hydrolases"/>
    <property type="match status" value="1"/>
</dbReference>
<dbReference type="Pfam" id="PF13191">
    <property type="entry name" value="AAA_16"/>
    <property type="match status" value="1"/>
</dbReference>
<dbReference type="Gene3D" id="3.40.50.300">
    <property type="entry name" value="P-loop containing nucleotide triphosphate hydrolases"/>
    <property type="match status" value="1"/>
</dbReference>
<protein>
    <recommendedName>
        <fullName evidence="3">Orc1-like AAA ATPase domain-containing protein</fullName>
    </recommendedName>
</protein>
<dbReference type="PANTHER" id="PTHR16305">
    <property type="entry name" value="TESTICULAR SOLUBLE ADENYLYL CYCLASE"/>
    <property type="match status" value="1"/>
</dbReference>
<dbReference type="AlphaFoldDB" id="A0A6J4SAA9"/>
<dbReference type="SUPFAM" id="SSF48452">
    <property type="entry name" value="TPR-like"/>
    <property type="match status" value="1"/>
</dbReference>
<evidence type="ECO:0000259" key="3">
    <source>
        <dbReference type="Pfam" id="PF13191"/>
    </source>
</evidence>
<evidence type="ECO:0000256" key="2">
    <source>
        <dbReference type="ARBA" id="ARBA00022840"/>
    </source>
</evidence>
<dbReference type="EMBL" id="CADCVQ010000057">
    <property type="protein sequence ID" value="CAA9488549.1"/>
    <property type="molecule type" value="Genomic_DNA"/>
</dbReference>
<evidence type="ECO:0000313" key="4">
    <source>
        <dbReference type="EMBL" id="CAA9488549.1"/>
    </source>
</evidence>
<dbReference type="Gene3D" id="1.25.40.10">
    <property type="entry name" value="Tetratricopeptide repeat domain"/>
    <property type="match status" value="1"/>
</dbReference>
<feature type="domain" description="Orc1-like AAA ATPase" evidence="3">
    <location>
        <begin position="9"/>
        <end position="183"/>
    </location>
</feature>
<dbReference type="InterPro" id="IPR011990">
    <property type="entry name" value="TPR-like_helical_dom_sf"/>
</dbReference>
<sequence>MSERRSPSLVGRGRELAQLDVSLDRAFAGRGGLILLTGEPGIGKTALAREFVEHASARGAAWAWGSCWDGGGAPAHWPWVQVGRALSRRADLSALRGALGEGAPWIAGLLPELAGTLGPAAEPSELDSDQARFRLFDALATLLAHAADQRPLVVVLDDLHWADASSLLALEFVARVLHDMPLLAIAAYRHAEAHARPDLASPLGGLARAATRLPLEGLHREEVGQLAEARARGLGAGDGESISPQLVTAVHQASAGNPFFVDELVQLLASQGQLHDRRAATRPLPLPDGVRDAIRRRLDPLEPFVLHALGAAAVIGGEFGLHTLARVLDEPAGAVLDWLEVPLRHGIVTAAGDAGRYAFAHALVRDTLLEGLGATRRARLHRVAAEALEESYRDDLEQHLAEIAHHYLQAATEGVAERAVDYAARAAQRAVLQFAYEEAARLYERAIAVAASLPADERRAWRLAQRLGEARMRAGDVDGARRALRAAAEHARRLDDPECLAQTALAGTLGSFSPGLVEPELVSTLEEALRRLEARATGEEPQPRAAIDALRCRLRVQLALALYWSPQRARREQLVDEALAIARVLYTGQAACGARADRTLADRTLAFALAQGFVAVWGPETVSRGLPISIEALELCERTNDAELGMQVRLWRISLLLELDDPVRADEEIEAFGSTARRLGQPRMLVYDPLHRAMAAYMRGDFAGSEAFTAAALAQSRDVAGSIAPIIADAQTFLVRRTQGRLLDLEPLVRKNADRLPAMRRWRCGLALVLAELGREAEARRELEHLAAAGFEDVPRDALWLVTMSLLAELCALLHDRPRARRLYELLVPYEGRNVVSMGAAYLGPVARYLGLLAMTIDEDERALGHLETARAAAARIGSRPTVVLTALDAAEVLARRDAAGDAARARALVQLATPDAVQMQMDGAIARADELLARLEDAAGAAGAARGGGLGSRRDLSRVRPVRAALRREQDVWLLDYDGRSVCLKNAKGLHHLATLLASPGAPIAALELAGGTGGATGADMNAYHARAQELREELDEAQAFNDPERVARAREQLEALAAEMAAVDVGASAAGERARINVTRAIKAALLRIAEHEPQLARLLRGTVRTGTACAYEPDPSAPLEWEILR</sequence>
<dbReference type="PANTHER" id="PTHR16305:SF35">
    <property type="entry name" value="TRANSCRIPTIONAL ACTIVATOR DOMAIN"/>
    <property type="match status" value="1"/>
</dbReference>
<evidence type="ECO:0000256" key="1">
    <source>
        <dbReference type="ARBA" id="ARBA00022741"/>
    </source>
</evidence>
<name>A0A6J4SAA9_9ACTN</name>
<dbReference type="GO" id="GO:0005737">
    <property type="term" value="C:cytoplasm"/>
    <property type="evidence" value="ECO:0007669"/>
    <property type="project" value="TreeGrafter"/>
</dbReference>
<accession>A0A6J4SAA9</accession>
<dbReference type="GO" id="GO:0005524">
    <property type="term" value="F:ATP binding"/>
    <property type="evidence" value="ECO:0007669"/>
    <property type="project" value="UniProtKB-KW"/>
</dbReference>
<organism evidence="4">
    <name type="scientific">uncultured Solirubrobacteraceae bacterium</name>
    <dbReference type="NCBI Taxonomy" id="1162706"/>
    <lineage>
        <taxon>Bacteria</taxon>
        <taxon>Bacillati</taxon>
        <taxon>Actinomycetota</taxon>
        <taxon>Thermoleophilia</taxon>
        <taxon>Solirubrobacterales</taxon>
        <taxon>Solirubrobacteraceae</taxon>
        <taxon>environmental samples</taxon>
    </lineage>
</organism>
<dbReference type="InterPro" id="IPR027417">
    <property type="entry name" value="P-loop_NTPase"/>
</dbReference>
<reference evidence="4" key="1">
    <citation type="submission" date="2020-02" db="EMBL/GenBank/DDBJ databases">
        <authorList>
            <person name="Meier V. D."/>
        </authorList>
    </citation>
    <scope>NUCLEOTIDE SEQUENCE</scope>
    <source>
        <strain evidence="4">AVDCRST_MAG67</strain>
    </source>
</reference>
<keyword evidence="2" id="KW-0067">ATP-binding</keyword>
<dbReference type="GO" id="GO:0004016">
    <property type="term" value="F:adenylate cyclase activity"/>
    <property type="evidence" value="ECO:0007669"/>
    <property type="project" value="TreeGrafter"/>
</dbReference>
<keyword evidence="1" id="KW-0547">Nucleotide-binding</keyword>
<dbReference type="InterPro" id="IPR041664">
    <property type="entry name" value="AAA_16"/>
</dbReference>
<proteinExistence type="predicted"/>